<proteinExistence type="predicted"/>
<dbReference type="GO" id="GO:0005886">
    <property type="term" value="C:plasma membrane"/>
    <property type="evidence" value="ECO:0007669"/>
    <property type="project" value="UniProtKB-SubCell"/>
</dbReference>
<evidence type="ECO:0000256" key="4">
    <source>
        <dbReference type="ARBA" id="ARBA00022989"/>
    </source>
</evidence>
<dbReference type="InterPro" id="IPR018649">
    <property type="entry name" value="SHOCT"/>
</dbReference>
<evidence type="ECO:0000313" key="9">
    <source>
        <dbReference type="EMBL" id="RKQ92916.1"/>
    </source>
</evidence>
<keyword evidence="5 6" id="KW-0472">Membrane</keyword>
<evidence type="ECO:0000259" key="7">
    <source>
        <dbReference type="Pfam" id="PF09851"/>
    </source>
</evidence>
<comment type="subcellular location">
    <subcellularLocation>
        <location evidence="1">Cell membrane</location>
        <topology evidence="1">Multi-pass membrane protein</topology>
    </subcellularLocation>
</comment>
<keyword evidence="2" id="KW-1003">Cell membrane</keyword>
<keyword evidence="4 6" id="KW-1133">Transmembrane helix</keyword>
<dbReference type="Pfam" id="PF09851">
    <property type="entry name" value="SHOCT"/>
    <property type="match status" value="1"/>
</dbReference>
<dbReference type="Proteomes" id="UP000278962">
    <property type="component" value="Unassembled WGS sequence"/>
</dbReference>
<dbReference type="Pfam" id="PF13396">
    <property type="entry name" value="PLDc_N"/>
    <property type="match status" value="1"/>
</dbReference>
<evidence type="ECO:0000256" key="2">
    <source>
        <dbReference type="ARBA" id="ARBA00022475"/>
    </source>
</evidence>
<dbReference type="InterPro" id="IPR027379">
    <property type="entry name" value="CLS_N"/>
</dbReference>
<protein>
    <submittedName>
        <fullName evidence="9">Putative oligomerization/nucleic acid binding protein</fullName>
    </submittedName>
</protein>
<accession>A0A660LF40</accession>
<evidence type="ECO:0000313" key="10">
    <source>
        <dbReference type="Proteomes" id="UP000278962"/>
    </source>
</evidence>
<dbReference type="AlphaFoldDB" id="A0A660LF40"/>
<organism evidence="9 10">
    <name type="scientific">Solirubrobacter pauli</name>
    <dbReference type="NCBI Taxonomy" id="166793"/>
    <lineage>
        <taxon>Bacteria</taxon>
        <taxon>Bacillati</taxon>
        <taxon>Actinomycetota</taxon>
        <taxon>Thermoleophilia</taxon>
        <taxon>Solirubrobacterales</taxon>
        <taxon>Solirubrobacteraceae</taxon>
        <taxon>Solirubrobacter</taxon>
    </lineage>
</organism>
<feature type="domain" description="Cardiolipin synthase N-terminal" evidence="8">
    <location>
        <begin position="23"/>
        <end position="68"/>
    </location>
</feature>
<keyword evidence="3 6" id="KW-0812">Transmembrane</keyword>
<feature type="domain" description="SHOCT" evidence="7">
    <location>
        <begin position="103"/>
        <end position="130"/>
    </location>
</feature>
<feature type="transmembrane region" description="Helical" evidence="6">
    <location>
        <begin position="48"/>
        <end position="68"/>
    </location>
</feature>
<sequence length="131" mass="14677">MLFAADYPFMEIFWTMIIFFAWVAWIWMIVGIFTDIFRRHDASGWTKAIWTVFIIVVPFLGALVYLIANGSGMAERGAERSRHAQEQFAGYVQSVASSNGSATELAKAKELLDSGTISQDEFNTLKAKVLA</sequence>
<evidence type="ECO:0000256" key="6">
    <source>
        <dbReference type="SAM" id="Phobius"/>
    </source>
</evidence>
<evidence type="ECO:0000256" key="3">
    <source>
        <dbReference type="ARBA" id="ARBA00022692"/>
    </source>
</evidence>
<evidence type="ECO:0000259" key="8">
    <source>
        <dbReference type="Pfam" id="PF13396"/>
    </source>
</evidence>
<feature type="transmembrane region" description="Helical" evidence="6">
    <location>
        <begin position="12"/>
        <end position="36"/>
    </location>
</feature>
<reference evidence="9 10" key="1">
    <citation type="submission" date="2018-10" db="EMBL/GenBank/DDBJ databases">
        <title>Genomic Encyclopedia of Archaeal and Bacterial Type Strains, Phase II (KMG-II): from individual species to whole genera.</title>
        <authorList>
            <person name="Goeker M."/>
        </authorList>
    </citation>
    <scope>NUCLEOTIDE SEQUENCE [LARGE SCALE GENOMIC DNA]</scope>
    <source>
        <strain evidence="9 10">DSM 14954</strain>
    </source>
</reference>
<evidence type="ECO:0000256" key="5">
    <source>
        <dbReference type="ARBA" id="ARBA00023136"/>
    </source>
</evidence>
<comment type="caution">
    <text evidence="9">The sequence shown here is derived from an EMBL/GenBank/DDBJ whole genome shotgun (WGS) entry which is preliminary data.</text>
</comment>
<keyword evidence="10" id="KW-1185">Reference proteome</keyword>
<gene>
    <name evidence="9" type="ORF">C8N24_2772</name>
</gene>
<evidence type="ECO:0000256" key="1">
    <source>
        <dbReference type="ARBA" id="ARBA00004651"/>
    </source>
</evidence>
<dbReference type="RefSeq" id="WP_211339953.1">
    <property type="nucleotide sequence ID" value="NZ_RBIL01000001.1"/>
</dbReference>
<name>A0A660LF40_9ACTN</name>
<dbReference type="EMBL" id="RBIL01000001">
    <property type="protein sequence ID" value="RKQ92916.1"/>
    <property type="molecule type" value="Genomic_DNA"/>
</dbReference>